<protein>
    <submittedName>
        <fullName evidence="2">Uncharacterized protein</fullName>
    </submittedName>
</protein>
<feature type="region of interest" description="Disordered" evidence="1">
    <location>
        <begin position="584"/>
        <end position="653"/>
    </location>
</feature>
<dbReference type="EMBL" id="JACXVP010000010">
    <property type="protein sequence ID" value="KAG5579858.1"/>
    <property type="molecule type" value="Genomic_DNA"/>
</dbReference>
<evidence type="ECO:0000256" key="1">
    <source>
        <dbReference type="SAM" id="MobiDB-lite"/>
    </source>
</evidence>
<name>A0A9J5WVN3_SOLCO</name>
<gene>
    <name evidence="2" type="ORF">H5410_050485</name>
</gene>
<comment type="caution">
    <text evidence="2">The sequence shown here is derived from an EMBL/GenBank/DDBJ whole genome shotgun (WGS) entry which is preliminary data.</text>
</comment>
<dbReference type="OrthoDB" id="443401at2759"/>
<proteinExistence type="predicted"/>
<feature type="region of interest" description="Disordered" evidence="1">
    <location>
        <begin position="503"/>
        <end position="527"/>
    </location>
</feature>
<evidence type="ECO:0000313" key="2">
    <source>
        <dbReference type="EMBL" id="KAG5579858.1"/>
    </source>
</evidence>
<organism evidence="2 3">
    <name type="scientific">Solanum commersonii</name>
    <name type="common">Commerson's wild potato</name>
    <name type="synonym">Commerson's nightshade</name>
    <dbReference type="NCBI Taxonomy" id="4109"/>
    <lineage>
        <taxon>Eukaryota</taxon>
        <taxon>Viridiplantae</taxon>
        <taxon>Streptophyta</taxon>
        <taxon>Embryophyta</taxon>
        <taxon>Tracheophyta</taxon>
        <taxon>Spermatophyta</taxon>
        <taxon>Magnoliopsida</taxon>
        <taxon>eudicotyledons</taxon>
        <taxon>Gunneridae</taxon>
        <taxon>Pentapetalae</taxon>
        <taxon>asterids</taxon>
        <taxon>lamiids</taxon>
        <taxon>Solanales</taxon>
        <taxon>Solanaceae</taxon>
        <taxon>Solanoideae</taxon>
        <taxon>Solaneae</taxon>
        <taxon>Solanum</taxon>
    </lineage>
</organism>
<sequence length="712" mass="80841">MRFESSSLCMKLQTYSEWTSHALRLTEASLFPGLYYPENCYSVERRSAEVVPIIQVKTEPSEWKRRKWVEFFLRQRAKCVQRVLYLRKGRMLQENLDNFRTLIASLNSRPPSIPLSLGLATVLPGGVFRVKELWLRVLTFELVTSNVSYEAALNSSLSRQRKIPRSEVKSFLELLPKRLGLDFQWLSNSSTFFALWIDFLKVMKAPTTYPFSEQDSDSDFVSSSSPVHRNWLGIALVSRLVKAVRIPFSNRSIIRSRSWGCEAAKEELIPVLDMRIRITKVQEDKKEKRNGRLHMKGYRRKAFSYPNTTLWKPRIEESGKEASLARMSSCHESKFQKPKERFGDKKKIQVGLVRAFAKVTEWVSLLADDLPQSLAKLAPTLLLLVPEGTFYRPVYLLCGEGKATLSESKPWLGLARDYGYLDLPALLDYLTMHLNEVTFLPSTLHSSIFIDQKKNKGECGILSHPILFQLRKQEKSPPPHKDKLLQVQGVINCEKSVIKNPLSDKRRKAGQSLPGTRIEGDGLASGSEGEKLKTLHAVRKARYDENLSEEIKNEAEIDDIPKVRRRRDSFENWVEVQLDCRGESTGRKKEEEAPFSIKVFPPESASEYGQDDQSESAERRESGKNLSHLVTKKSDDSSITQGDPTLAGGEGKGEATRVENVANAESSSWSAFGIVPKISIGGLDILHFISSIFQYWAYPINPKDTLSLLSVD</sequence>
<dbReference type="Proteomes" id="UP000824120">
    <property type="component" value="Chromosome 10"/>
</dbReference>
<accession>A0A9J5WVN3</accession>
<evidence type="ECO:0000313" key="3">
    <source>
        <dbReference type="Proteomes" id="UP000824120"/>
    </source>
</evidence>
<reference evidence="2 3" key="1">
    <citation type="submission" date="2020-09" db="EMBL/GenBank/DDBJ databases">
        <title>De no assembly of potato wild relative species, Solanum commersonii.</title>
        <authorList>
            <person name="Cho K."/>
        </authorList>
    </citation>
    <scope>NUCLEOTIDE SEQUENCE [LARGE SCALE GENOMIC DNA]</scope>
    <source>
        <strain evidence="2">LZ3.2</strain>
        <tissue evidence="2">Leaf</tissue>
    </source>
</reference>
<keyword evidence="3" id="KW-1185">Reference proteome</keyword>
<dbReference type="AlphaFoldDB" id="A0A9J5WVN3"/>